<proteinExistence type="predicted"/>
<name>A0A7R9GGM8_9CRUS</name>
<evidence type="ECO:0000313" key="2">
    <source>
        <dbReference type="EMBL" id="CAD7279915.1"/>
    </source>
</evidence>
<organism evidence="2">
    <name type="scientific">Notodromas monacha</name>
    <dbReference type="NCBI Taxonomy" id="399045"/>
    <lineage>
        <taxon>Eukaryota</taxon>
        <taxon>Metazoa</taxon>
        <taxon>Ecdysozoa</taxon>
        <taxon>Arthropoda</taxon>
        <taxon>Crustacea</taxon>
        <taxon>Oligostraca</taxon>
        <taxon>Ostracoda</taxon>
        <taxon>Podocopa</taxon>
        <taxon>Podocopida</taxon>
        <taxon>Cypridocopina</taxon>
        <taxon>Cypridoidea</taxon>
        <taxon>Cyprididae</taxon>
        <taxon>Notodromas</taxon>
    </lineage>
</organism>
<accession>A0A7R9GGM8</accession>
<dbReference type="EMBL" id="OA883888">
    <property type="protein sequence ID" value="CAD7279915.1"/>
    <property type="molecule type" value="Genomic_DNA"/>
</dbReference>
<feature type="region of interest" description="Disordered" evidence="1">
    <location>
        <begin position="222"/>
        <end position="261"/>
    </location>
</feature>
<gene>
    <name evidence="2" type="ORF">NMOB1V02_LOCUS7579</name>
</gene>
<evidence type="ECO:0000313" key="3">
    <source>
        <dbReference type="Proteomes" id="UP000678499"/>
    </source>
</evidence>
<feature type="region of interest" description="Disordered" evidence="1">
    <location>
        <begin position="42"/>
        <end position="61"/>
    </location>
</feature>
<dbReference type="AlphaFoldDB" id="A0A7R9GGM8"/>
<sequence>MTLIATAIPPLPAWDTLRPPAFPTHRHVDTQDIKSATAAETCEQNMESNGRTPYSSTSTSEMDTLACVDEDDDRKVSSESTIAIIGDDETSKSNAKTKESAENLFRLNDECGGDKERCQRNFSDTNQNGKKAECGLSCLRTLDVARNQSHPTCSMSGVGKGDNYCQAENCSAEMKQEMPAANLKRCHDQNVEDDNNFQTKFVKGHRMKRRISHEFKYRSKRFDTVSRHGDRRHSRQRHGSRGSRTRRRSSRQREKTDDPGFLSVLGRGTDWTFKVLNQYLVLPPANLVSTVYNFATRAVKSVTVTGSNSSTSPPVLDDVVILQDDPESKHHGKSILQSFDPEVIKEPCCAAHATRSVQDDIRKWRSRSPIQRTQIQDDLS</sequence>
<dbReference type="EMBL" id="CAJPEX010001851">
    <property type="protein sequence ID" value="CAG0920067.1"/>
    <property type="molecule type" value="Genomic_DNA"/>
</dbReference>
<keyword evidence="3" id="KW-1185">Reference proteome</keyword>
<dbReference type="Proteomes" id="UP000678499">
    <property type="component" value="Unassembled WGS sequence"/>
</dbReference>
<reference evidence="2" key="1">
    <citation type="submission" date="2020-11" db="EMBL/GenBank/DDBJ databases">
        <authorList>
            <person name="Tran Van P."/>
        </authorList>
    </citation>
    <scope>NUCLEOTIDE SEQUENCE</scope>
</reference>
<feature type="compositionally biased region" description="Basic residues" evidence="1">
    <location>
        <begin position="229"/>
        <end position="250"/>
    </location>
</feature>
<evidence type="ECO:0000256" key="1">
    <source>
        <dbReference type="SAM" id="MobiDB-lite"/>
    </source>
</evidence>
<protein>
    <submittedName>
        <fullName evidence="2">Uncharacterized protein</fullName>
    </submittedName>
</protein>